<evidence type="ECO:0000259" key="1">
    <source>
        <dbReference type="PROSITE" id="PS50405"/>
    </source>
</evidence>
<proteinExistence type="predicted"/>
<dbReference type="SUPFAM" id="SSF47616">
    <property type="entry name" value="GST C-terminal domain-like"/>
    <property type="match status" value="1"/>
</dbReference>
<dbReference type="Pfam" id="PF13410">
    <property type="entry name" value="GST_C_2"/>
    <property type="match status" value="1"/>
</dbReference>
<dbReference type="Gene3D" id="1.20.1050.10">
    <property type="match status" value="1"/>
</dbReference>
<feature type="non-terminal residue" evidence="2">
    <location>
        <position position="1"/>
    </location>
</feature>
<sequence>MLTDTVATALVETALSVAPCLERARRWCACCRTWTASSGRRRFFGGEAFGFVDVALVPFTPWLPVYERHGGFSVTEVAPRVAAWAKRCGERESVAKSLYPLEKVAEFLAQQKKEYGFE</sequence>
<dbReference type="Gramene" id="TVU07984">
    <property type="protein sequence ID" value="TVU07984"/>
    <property type="gene ID" value="EJB05_41366"/>
</dbReference>
<protein>
    <recommendedName>
        <fullName evidence="1">GST C-terminal domain-containing protein</fullName>
    </recommendedName>
</protein>
<dbReference type="InterPro" id="IPR045074">
    <property type="entry name" value="GST_C_Tau"/>
</dbReference>
<dbReference type="OrthoDB" id="202840at2759"/>
<dbReference type="InterPro" id="IPR010987">
    <property type="entry name" value="Glutathione-S-Trfase_C-like"/>
</dbReference>
<dbReference type="GO" id="GO:0006749">
    <property type="term" value="P:glutathione metabolic process"/>
    <property type="evidence" value="ECO:0007669"/>
    <property type="project" value="InterPro"/>
</dbReference>
<dbReference type="CDD" id="cd03185">
    <property type="entry name" value="GST_C_Tau"/>
    <property type="match status" value="1"/>
</dbReference>
<dbReference type="PROSITE" id="PS50405">
    <property type="entry name" value="GST_CTER"/>
    <property type="match status" value="1"/>
</dbReference>
<dbReference type="AlphaFoldDB" id="A0A5J9T9K4"/>
<evidence type="ECO:0000313" key="3">
    <source>
        <dbReference type="Proteomes" id="UP000324897"/>
    </source>
</evidence>
<evidence type="ECO:0000313" key="2">
    <source>
        <dbReference type="EMBL" id="TVU07984.1"/>
    </source>
</evidence>
<accession>A0A5J9T9K4</accession>
<dbReference type="EMBL" id="RWGY01000039">
    <property type="protein sequence ID" value="TVU07984.1"/>
    <property type="molecule type" value="Genomic_DNA"/>
</dbReference>
<feature type="domain" description="GST C-terminal" evidence="1">
    <location>
        <begin position="1"/>
        <end position="115"/>
    </location>
</feature>
<keyword evidence="3" id="KW-1185">Reference proteome</keyword>
<dbReference type="InterPro" id="IPR036282">
    <property type="entry name" value="Glutathione-S-Trfase_C_sf"/>
</dbReference>
<name>A0A5J9T9K4_9POAL</name>
<reference evidence="2 3" key="1">
    <citation type="journal article" date="2019" name="Sci. Rep.">
        <title>A high-quality genome of Eragrostis curvula grass provides insights into Poaceae evolution and supports new strategies to enhance forage quality.</title>
        <authorList>
            <person name="Carballo J."/>
            <person name="Santos B.A.C.M."/>
            <person name="Zappacosta D."/>
            <person name="Garbus I."/>
            <person name="Selva J.P."/>
            <person name="Gallo C.A."/>
            <person name="Diaz A."/>
            <person name="Albertini E."/>
            <person name="Caccamo M."/>
            <person name="Echenique V."/>
        </authorList>
    </citation>
    <scope>NUCLEOTIDE SEQUENCE [LARGE SCALE GENOMIC DNA]</scope>
    <source>
        <strain evidence="3">cv. Victoria</strain>
        <tissue evidence="2">Leaf</tissue>
    </source>
</reference>
<organism evidence="2 3">
    <name type="scientific">Eragrostis curvula</name>
    <name type="common">weeping love grass</name>
    <dbReference type="NCBI Taxonomy" id="38414"/>
    <lineage>
        <taxon>Eukaryota</taxon>
        <taxon>Viridiplantae</taxon>
        <taxon>Streptophyta</taxon>
        <taxon>Embryophyta</taxon>
        <taxon>Tracheophyta</taxon>
        <taxon>Spermatophyta</taxon>
        <taxon>Magnoliopsida</taxon>
        <taxon>Liliopsida</taxon>
        <taxon>Poales</taxon>
        <taxon>Poaceae</taxon>
        <taxon>PACMAD clade</taxon>
        <taxon>Chloridoideae</taxon>
        <taxon>Eragrostideae</taxon>
        <taxon>Eragrostidinae</taxon>
        <taxon>Eragrostis</taxon>
    </lineage>
</organism>
<dbReference type="Proteomes" id="UP000324897">
    <property type="component" value="Chromosome 3"/>
</dbReference>
<gene>
    <name evidence="2" type="ORF">EJB05_41366</name>
</gene>
<dbReference type="GO" id="GO:0004364">
    <property type="term" value="F:glutathione transferase activity"/>
    <property type="evidence" value="ECO:0007669"/>
    <property type="project" value="InterPro"/>
</dbReference>
<comment type="caution">
    <text evidence="2">The sequence shown here is derived from an EMBL/GenBank/DDBJ whole genome shotgun (WGS) entry which is preliminary data.</text>
</comment>